<protein>
    <submittedName>
        <fullName evidence="3">Uncharacterized protein FLJ37770</fullName>
    </submittedName>
</protein>
<dbReference type="EMBL" id="GL444813">
    <property type="protein sequence ID" value="EFN60557.1"/>
    <property type="molecule type" value="Genomic_DNA"/>
</dbReference>
<dbReference type="Proteomes" id="UP000000311">
    <property type="component" value="Unassembled WGS sequence"/>
</dbReference>
<feature type="non-terminal residue" evidence="3">
    <location>
        <position position="131"/>
    </location>
</feature>
<reference evidence="3 4" key="1">
    <citation type="journal article" date="2010" name="Science">
        <title>Genomic comparison of the ants Camponotus floridanus and Harpegnathos saltator.</title>
        <authorList>
            <person name="Bonasio R."/>
            <person name="Zhang G."/>
            <person name="Ye C."/>
            <person name="Mutti N.S."/>
            <person name="Fang X."/>
            <person name="Qin N."/>
            <person name="Donahue G."/>
            <person name="Yang P."/>
            <person name="Li Q."/>
            <person name="Li C."/>
            <person name="Zhang P."/>
            <person name="Huang Z."/>
            <person name="Berger S.L."/>
            <person name="Reinberg D."/>
            <person name="Wang J."/>
            <person name="Liebig J."/>
        </authorList>
    </citation>
    <scope>NUCLEOTIDE SEQUENCE [LARGE SCALE GENOMIC DNA]</scope>
    <source>
        <strain evidence="4">C129</strain>
    </source>
</reference>
<sequence>MEQRANIKFCFKLGKTAQETFTSMKNVYGDQCLSRAQVFRWFARFRDGREDLEDDKRSPKPRTSRNETNIEKVSQILRSDRCVSARLIEEMTGIPKSVVHRILTENLGKKKICARFVPHSLTEEQKDMRVS</sequence>
<evidence type="ECO:0000259" key="2">
    <source>
        <dbReference type="Pfam" id="PF17906"/>
    </source>
</evidence>
<dbReference type="OrthoDB" id="10033972at2759"/>
<dbReference type="Pfam" id="PF17906">
    <property type="entry name" value="HTH_48"/>
    <property type="match status" value="1"/>
</dbReference>
<feature type="region of interest" description="Disordered" evidence="1">
    <location>
        <begin position="51"/>
        <end position="70"/>
    </location>
</feature>
<dbReference type="AlphaFoldDB" id="E2B183"/>
<dbReference type="Gene3D" id="1.10.10.1450">
    <property type="match status" value="1"/>
</dbReference>
<dbReference type="PANTHER" id="PTHR46060">
    <property type="entry name" value="MARINER MOS1 TRANSPOSASE-LIKE PROTEIN"/>
    <property type="match status" value="1"/>
</dbReference>
<evidence type="ECO:0000313" key="3">
    <source>
        <dbReference type="EMBL" id="EFN60557.1"/>
    </source>
</evidence>
<gene>
    <name evidence="3" type="ORF">EAG_02639</name>
</gene>
<name>E2B183_CAMFO</name>
<dbReference type="InParanoid" id="E2B183"/>
<accession>E2B183</accession>
<dbReference type="InterPro" id="IPR041426">
    <property type="entry name" value="Mos1_HTH"/>
</dbReference>
<evidence type="ECO:0000313" key="4">
    <source>
        <dbReference type="Proteomes" id="UP000000311"/>
    </source>
</evidence>
<dbReference type="InterPro" id="IPR052709">
    <property type="entry name" value="Transposase-MT_Hybrid"/>
</dbReference>
<evidence type="ECO:0000256" key="1">
    <source>
        <dbReference type="SAM" id="MobiDB-lite"/>
    </source>
</evidence>
<keyword evidence="4" id="KW-1185">Reference proteome</keyword>
<feature type="domain" description="Mos1 transposase HTH" evidence="2">
    <location>
        <begin position="4"/>
        <end position="48"/>
    </location>
</feature>
<dbReference type="PANTHER" id="PTHR46060:SF1">
    <property type="entry name" value="MARINER MOS1 TRANSPOSASE-LIKE PROTEIN"/>
    <property type="match status" value="1"/>
</dbReference>
<dbReference type="OMA" id="CRATSHE"/>
<organism evidence="4">
    <name type="scientific">Camponotus floridanus</name>
    <name type="common">Florida carpenter ant</name>
    <dbReference type="NCBI Taxonomy" id="104421"/>
    <lineage>
        <taxon>Eukaryota</taxon>
        <taxon>Metazoa</taxon>
        <taxon>Ecdysozoa</taxon>
        <taxon>Arthropoda</taxon>
        <taxon>Hexapoda</taxon>
        <taxon>Insecta</taxon>
        <taxon>Pterygota</taxon>
        <taxon>Neoptera</taxon>
        <taxon>Endopterygota</taxon>
        <taxon>Hymenoptera</taxon>
        <taxon>Apocrita</taxon>
        <taxon>Aculeata</taxon>
        <taxon>Formicoidea</taxon>
        <taxon>Formicidae</taxon>
        <taxon>Formicinae</taxon>
        <taxon>Camponotus</taxon>
    </lineage>
</organism>
<proteinExistence type="predicted"/>